<keyword evidence="4" id="KW-1185">Reference proteome</keyword>
<gene>
    <name evidence="3" type="ORF">KI809_12720</name>
</gene>
<dbReference type="Gene3D" id="1.25.40.10">
    <property type="entry name" value="Tetratricopeptide repeat domain"/>
    <property type="match status" value="1"/>
</dbReference>
<sequence>MKLYLMALFCFIVGCTPFAAVYDDVSKYQQSRNSEQCIAVARYHLDKGHFSSNEKSELYQILGICFGQIGFYDDAKNSFGMAVNLSTDNDTKAKAYFNRAILLLSADTWGITDNKKNINDGCSDLSEACKLMPDKYCSEYNIKKYPPTNCK</sequence>
<dbReference type="PROSITE" id="PS50005">
    <property type="entry name" value="TPR"/>
    <property type="match status" value="1"/>
</dbReference>
<organism evidence="3 4">
    <name type="scientific">Geoanaerobacter pelophilus</name>
    <dbReference type="NCBI Taxonomy" id="60036"/>
    <lineage>
        <taxon>Bacteria</taxon>
        <taxon>Pseudomonadati</taxon>
        <taxon>Thermodesulfobacteriota</taxon>
        <taxon>Desulfuromonadia</taxon>
        <taxon>Geobacterales</taxon>
        <taxon>Geobacteraceae</taxon>
        <taxon>Geoanaerobacter</taxon>
    </lineage>
</organism>
<dbReference type="InterPro" id="IPR011990">
    <property type="entry name" value="TPR-like_helical_dom_sf"/>
</dbReference>
<evidence type="ECO:0000256" key="2">
    <source>
        <dbReference type="SAM" id="SignalP"/>
    </source>
</evidence>
<evidence type="ECO:0000313" key="3">
    <source>
        <dbReference type="EMBL" id="MBT0665162.1"/>
    </source>
</evidence>
<reference evidence="3 4" key="1">
    <citation type="submission" date="2021-05" db="EMBL/GenBank/DDBJ databases">
        <title>The draft genome of Geobacter pelophilus DSM 12255.</title>
        <authorList>
            <person name="Xu Z."/>
            <person name="Masuda Y."/>
            <person name="Itoh H."/>
            <person name="Senoo K."/>
        </authorList>
    </citation>
    <scope>NUCLEOTIDE SEQUENCE [LARGE SCALE GENOMIC DNA]</scope>
    <source>
        <strain evidence="3 4">DSM 12255</strain>
    </source>
</reference>
<proteinExistence type="predicted"/>
<protein>
    <recommendedName>
        <fullName evidence="5">Tetratricopeptide repeat-containing protein</fullName>
    </recommendedName>
</protein>
<dbReference type="InterPro" id="IPR019734">
    <property type="entry name" value="TPR_rpt"/>
</dbReference>
<feature type="repeat" description="TPR" evidence="1">
    <location>
        <begin position="56"/>
        <end position="89"/>
    </location>
</feature>
<evidence type="ECO:0000256" key="1">
    <source>
        <dbReference type="PROSITE-ProRule" id="PRU00339"/>
    </source>
</evidence>
<feature type="signal peptide" evidence="2">
    <location>
        <begin position="1"/>
        <end position="19"/>
    </location>
</feature>
<dbReference type="Proteomes" id="UP000811899">
    <property type="component" value="Unassembled WGS sequence"/>
</dbReference>
<name>A0AAW4L4Q5_9BACT</name>
<dbReference type="SUPFAM" id="SSF48452">
    <property type="entry name" value="TPR-like"/>
    <property type="match status" value="1"/>
</dbReference>
<feature type="chain" id="PRO_5043431009" description="Tetratricopeptide repeat-containing protein" evidence="2">
    <location>
        <begin position="20"/>
        <end position="151"/>
    </location>
</feature>
<accession>A0AAW4L4Q5</accession>
<evidence type="ECO:0000313" key="4">
    <source>
        <dbReference type="Proteomes" id="UP000811899"/>
    </source>
</evidence>
<evidence type="ECO:0008006" key="5">
    <source>
        <dbReference type="Google" id="ProtNLM"/>
    </source>
</evidence>
<keyword evidence="2" id="KW-0732">Signal</keyword>
<keyword evidence="1" id="KW-0802">TPR repeat</keyword>
<comment type="caution">
    <text evidence="3">The sequence shown here is derived from an EMBL/GenBank/DDBJ whole genome shotgun (WGS) entry which is preliminary data.</text>
</comment>
<dbReference type="EMBL" id="JAHCVJ010000005">
    <property type="protein sequence ID" value="MBT0665162.1"/>
    <property type="molecule type" value="Genomic_DNA"/>
</dbReference>
<dbReference type="PROSITE" id="PS51257">
    <property type="entry name" value="PROKAR_LIPOPROTEIN"/>
    <property type="match status" value="1"/>
</dbReference>
<dbReference type="AlphaFoldDB" id="A0AAW4L4Q5"/>
<dbReference type="RefSeq" id="WP_214171938.1">
    <property type="nucleotide sequence ID" value="NZ_JAHCVJ010000005.1"/>
</dbReference>